<dbReference type="OrthoDB" id="5143400at2"/>
<gene>
    <name evidence="13" type="ORF">B4N89_44745</name>
</gene>
<evidence type="ECO:0000256" key="8">
    <source>
        <dbReference type="ARBA" id="ARBA00022691"/>
    </source>
</evidence>
<proteinExistence type="inferred from homology"/>
<dbReference type="EMBL" id="MWQN01000005">
    <property type="protein sequence ID" value="OPC76603.1"/>
    <property type="molecule type" value="Genomic_DNA"/>
</dbReference>
<evidence type="ECO:0000256" key="11">
    <source>
        <dbReference type="ARBA" id="ARBA00031350"/>
    </source>
</evidence>
<dbReference type="CDD" id="cd02440">
    <property type="entry name" value="AdoMet_MTases"/>
    <property type="match status" value="1"/>
</dbReference>
<evidence type="ECO:0000313" key="13">
    <source>
        <dbReference type="EMBL" id="OPC76603.1"/>
    </source>
</evidence>
<feature type="region of interest" description="Disordered" evidence="12">
    <location>
        <begin position="345"/>
        <end position="371"/>
    </location>
</feature>
<comment type="similarity">
    <text evidence="2">Belongs to the methyltransferase superfamily. L-isoaspartyl/D-aspartyl protein methyltransferase family.</text>
</comment>
<evidence type="ECO:0000256" key="7">
    <source>
        <dbReference type="ARBA" id="ARBA00022679"/>
    </source>
</evidence>
<evidence type="ECO:0000256" key="1">
    <source>
        <dbReference type="ARBA" id="ARBA00004496"/>
    </source>
</evidence>
<dbReference type="AlphaFoldDB" id="A0A1T3NII1"/>
<dbReference type="PANTHER" id="PTHR11579">
    <property type="entry name" value="PROTEIN-L-ISOASPARTATE O-METHYLTRANSFERASE"/>
    <property type="match status" value="1"/>
</dbReference>
<evidence type="ECO:0000256" key="6">
    <source>
        <dbReference type="ARBA" id="ARBA00022603"/>
    </source>
</evidence>
<evidence type="ECO:0000256" key="12">
    <source>
        <dbReference type="SAM" id="MobiDB-lite"/>
    </source>
</evidence>
<dbReference type="Pfam" id="PF01135">
    <property type="entry name" value="PCMT"/>
    <property type="match status" value="1"/>
</dbReference>
<dbReference type="STRING" id="159449.B4N89_44745"/>
<keyword evidence="7" id="KW-0808">Transferase</keyword>
<evidence type="ECO:0000256" key="5">
    <source>
        <dbReference type="ARBA" id="ARBA00022490"/>
    </source>
</evidence>
<dbReference type="SUPFAM" id="SSF53335">
    <property type="entry name" value="S-adenosyl-L-methionine-dependent methyltransferases"/>
    <property type="match status" value="1"/>
</dbReference>
<comment type="caution">
    <text evidence="13">The sequence shown here is derived from an EMBL/GenBank/DDBJ whole genome shotgun (WGS) entry which is preliminary data.</text>
</comment>
<keyword evidence="8" id="KW-0949">S-adenosyl-L-methionine</keyword>
<dbReference type="InterPro" id="IPR029063">
    <property type="entry name" value="SAM-dependent_MTases_sf"/>
</dbReference>
<comment type="subcellular location">
    <subcellularLocation>
        <location evidence="1">Cytoplasm</location>
    </subcellularLocation>
</comment>
<evidence type="ECO:0000256" key="10">
    <source>
        <dbReference type="ARBA" id="ARBA00031323"/>
    </source>
</evidence>
<evidence type="ECO:0000256" key="2">
    <source>
        <dbReference type="ARBA" id="ARBA00005369"/>
    </source>
</evidence>
<evidence type="ECO:0000256" key="4">
    <source>
        <dbReference type="ARBA" id="ARBA00013346"/>
    </source>
</evidence>
<protein>
    <recommendedName>
        <fullName evidence="4">Protein-L-isoaspartate O-methyltransferase</fullName>
        <ecNumber evidence="3">2.1.1.77</ecNumber>
    </recommendedName>
    <alternativeName>
        <fullName evidence="11">L-isoaspartyl protein carboxyl methyltransferase</fullName>
    </alternativeName>
    <alternativeName>
        <fullName evidence="9">Protein L-isoaspartyl methyltransferase</fullName>
    </alternativeName>
    <alternativeName>
        <fullName evidence="10">Protein-beta-aspartate methyltransferase</fullName>
    </alternativeName>
</protein>
<dbReference type="EC" id="2.1.1.77" evidence="3"/>
<dbReference type="Proteomes" id="UP000190037">
    <property type="component" value="Unassembled WGS sequence"/>
</dbReference>
<sequence>MTTPTPRTPTPTPSDTDDTRRLRHAMVDAMATDGIRPDVVEAFRAEPRHVYLPRFVRRVEAAPGTWETRVFTPEHPDWAREVYTDQLLVTATMFGDDGPPLSSSTVPSLMAAMLDALAVEPGMRVLEVGAGTGYNAGLLARLTGDTNVTTIDIEPDVATAARHALTTAGHPGVRVVHTDGSHPPAGPRSVDRLIATCGVDHVPPAWLAAVRPGGRLVVPVGTGVASLTVDEHGHAEGPFLATPAYFMSLRTTAGTNTIPYPGDPTGPLEPCAMPLAAWHDDDLRFAVALALPASDLGQRDLPDALTLWTTDGSVATIHADGTCRQSGPRHLAHELADIHHDFDNAGRPGRRHHRLRIDPHGHHTATFTPTP</sequence>
<evidence type="ECO:0000313" key="14">
    <source>
        <dbReference type="Proteomes" id="UP000190037"/>
    </source>
</evidence>
<keyword evidence="14" id="KW-1185">Reference proteome</keyword>
<dbReference type="InterPro" id="IPR000682">
    <property type="entry name" value="PCMT"/>
</dbReference>
<keyword evidence="5" id="KW-0963">Cytoplasm</keyword>
<dbReference type="PANTHER" id="PTHR11579:SF0">
    <property type="entry name" value="PROTEIN-L-ISOASPARTATE(D-ASPARTATE) O-METHYLTRANSFERASE"/>
    <property type="match status" value="1"/>
</dbReference>
<evidence type="ECO:0000256" key="3">
    <source>
        <dbReference type="ARBA" id="ARBA00011890"/>
    </source>
</evidence>
<dbReference type="RefSeq" id="WP_078982441.1">
    <property type="nucleotide sequence ID" value="NZ_MWQN01000005.1"/>
</dbReference>
<accession>A0A1T3NII1</accession>
<name>A0A1T3NII1_9ACTN</name>
<keyword evidence="6" id="KW-0489">Methyltransferase</keyword>
<reference evidence="13 14" key="1">
    <citation type="submission" date="2017-03" db="EMBL/GenBank/DDBJ databases">
        <title>Draft genome sequence of Streptomyces scabrisporus NF3, endophyte isolated from Amphipterygium adstringens.</title>
        <authorList>
            <person name="Vazquez M."/>
            <person name="Ceapa C.D."/>
            <person name="Rodriguez Luna D."/>
            <person name="Sanchez Esquivel S."/>
        </authorList>
    </citation>
    <scope>NUCLEOTIDE SEQUENCE [LARGE SCALE GENOMIC DNA]</scope>
    <source>
        <strain evidence="13 14">NF3</strain>
    </source>
</reference>
<dbReference type="GO" id="GO:0004719">
    <property type="term" value="F:protein-L-isoaspartate (D-aspartate) O-methyltransferase activity"/>
    <property type="evidence" value="ECO:0007669"/>
    <property type="project" value="UniProtKB-EC"/>
</dbReference>
<organism evidence="13 14">
    <name type="scientific">Embleya scabrispora</name>
    <dbReference type="NCBI Taxonomy" id="159449"/>
    <lineage>
        <taxon>Bacteria</taxon>
        <taxon>Bacillati</taxon>
        <taxon>Actinomycetota</taxon>
        <taxon>Actinomycetes</taxon>
        <taxon>Kitasatosporales</taxon>
        <taxon>Streptomycetaceae</taxon>
        <taxon>Embleya</taxon>
    </lineage>
</organism>
<evidence type="ECO:0000256" key="9">
    <source>
        <dbReference type="ARBA" id="ARBA00030757"/>
    </source>
</evidence>
<dbReference type="Gene3D" id="3.40.50.150">
    <property type="entry name" value="Vaccinia Virus protein VP39"/>
    <property type="match status" value="1"/>
</dbReference>
<dbReference type="GO" id="GO:0032259">
    <property type="term" value="P:methylation"/>
    <property type="evidence" value="ECO:0007669"/>
    <property type="project" value="UniProtKB-KW"/>
</dbReference>
<dbReference type="GO" id="GO:0005737">
    <property type="term" value="C:cytoplasm"/>
    <property type="evidence" value="ECO:0007669"/>
    <property type="project" value="UniProtKB-SubCell"/>
</dbReference>